<feature type="signal peptide" evidence="1">
    <location>
        <begin position="1"/>
        <end position="21"/>
    </location>
</feature>
<dbReference type="PROSITE" id="PS51257">
    <property type="entry name" value="PROKAR_LIPOPROTEIN"/>
    <property type="match status" value="1"/>
</dbReference>
<feature type="chain" id="PRO_5017647192" evidence="1">
    <location>
        <begin position="22"/>
        <end position="269"/>
    </location>
</feature>
<dbReference type="RefSeq" id="WP_087513115.1">
    <property type="nucleotide sequence ID" value="NZ_CP032134.1"/>
</dbReference>
<sequence>MSIKAVLSILILLGCASSLKAETVSESGLTQLRDVTVYMQRMLKSTDGRYLLDIYSGVWNPHGTLFNLENGRAVSFEGFQKGNSIEMKSFNPELGDAAKGMYSLGGDLNAQSGEMSALLGQRDGVSENISFKPMVQVSERPAFVFKLYGYWNDKTYKHYIKRIDVQDKRTGQTVQQLDGFSAFAYGINYKDMNFDGYFDLLLDDASEDKRLEDNYQIYWMYNPQTKKFQRSPQLEKIKGSAHLDGVNRQVNFGNGQNYQVEKGLFRRIQ</sequence>
<dbReference type="Proteomes" id="UP000263753">
    <property type="component" value="Chromosome"/>
</dbReference>
<name>A0A3B7M2W4_9GAMM</name>
<dbReference type="AlphaFoldDB" id="A0A3B7M2W4"/>
<accession>A0A3B7M2W4</accession>
<dbReference type="NCBIfam" id="NF047539">
    <property type="entry name" value="XAC2610_fam"/>
    <property type="match status" value="1"/>
</dbReference>
<gene>
    <name evidence="2" type="ORF">CDG60_15190</name>
</gene>
<dbReference type="InterPro" id="IPR058087">
    <property type="entry name" value="XAC2610_dom"/>
</dbReference>
<evidence type="ECO:0000256" key="1">
    <source>
        <dbReference type="SAM" id="SignalP"/>
    </source>
</evidence>
<reference evidence="3" key="1">
    <citation type="submission" date="2018-09" db="EMBL/GenBank/DDBJ databases">
        <title>The complete genome of Acinetobacter sp. strain WCHAc010005.</title>
        <authorList>
            <person name="Hu Y."/>
            <person name="Long H."/>
            <person name="Feng Y."/>
            <person name="Zong Z."/>
        </authorList>
    </citation>
    <scope>NUCLEOTIDE SEQUENCE [LARGE SCALE GENOMIC DNA]</scope>
    <source>
        <strain evidence="3">WCHAc010005</strain>
    </source>
</reference>
<proteinExistence type="predicted"/>
<protein>
    <submittedName>
        <fullName evidence="2">Uncharacterized protein</fullName>
    </submittedName>
</protein>
<dbReference type="EMBL" id="CP032134">
    <property type="protein sequence ID" value="AXY58514.1"/>
    <property type="molecule type" value="Genomic_DNA"/>
</dbReference>
<evidence type="ECO:0000313" key="2">
    <source>
        <dbReference type="EMBL" id="AXY58514.1"/>
    </source>
</evidence>
<dbReference type="KEGG" id="achi:CDG60_15190"/>
<evidence type="ECO:0000313" key="3">
    <source>
        <dbReference type="Proteomes" id="UP000263753"/>
    </source>
</evidence>
<keyword evidence="1" id="KW-0732">Signal</keyword>
<organism evidence="2 3">
    <name type="scientific">Acinetobacter chinensis</name>
    <dbReference type="NCBI Taxonomy" id="2004650"/>
    <lineage>
        <taxon>Bacteria</taxon>
        <taxon>Pseudomonadati</taxon>
        <taxon>Pseudomonadota</taxon>
        <taxon>Gammaproteobacteria</taxon>
        <taxon>Moraxellales</taxon>
        <taxon>Moraxellaceae</taxon>
        <taxon>Acinetobacter</taxon>
    </lineage>
</organism>